<feature type="transmembrane region" description="Helical" evidence="6">
    <location>
        <begin position="72"/>
        <end position="93"/>
    </location>
</feature>
<feature type="domain" description="EamA" evidence="7">
    <location>
        <begin position="159"/>
        <end position="294"/>
    </location>
</feature>
<dbReference type="EMBL" id="CP014224">
    <property type="protein sequence ID" value="ANW96693.1"/>
    <property type="molecule type" value="Genomic_DNA"/>
</dbReference>
<dbReference type="Pfam" id="PF00892">
    <property type="entry name" value="EamA"/>
    <property type="match status" value="2"/>
</dbReference>
<keyword evidence="3 6" id="KW-0812">Transmembrane</keyword>
<feature type="domain" description="EamA" evidence="7">
    <location>
        <begin position="9"/>
        <end position="145"/>
    </location>
</feature>
<evidence type="ECO:0000313" key="8">
    <source>
        <dbReference type="EMBL" id="ANW96693.1"/>
    </source>
</evidence>
<name>A0A1B1Y7E2_9FLAO</name>
<evidence type="ECO:0000256" key="2">
    <source>
        <dbReference type="ARBA" id="ARBA00022475"/>
    </source>
</evidence>
<comment type="subcellular location">
    <subcellularLocation>
        <location evidence="1">Cell membrane</location>
        <topology evidence="1">Multi-pass membrane protein</topology>
    </subcellularLocation>
</comment>
<keyword evidence="9" id="KW-1185">Reference proteome</keyword>
<organism evidence="8 9">
    <name type="scientific">Wenyingzhuangia fucanilytica</name>
    <dbReference type="NCBI Taxonomy" id="1790137"/>
    <lineage>
        <taxon>Bacteria</taxon>
        <taxon>Pseudomonadati</taxon>
        <taxon>Bacteroidota</taxon>
        <taxon>Flavobacteriia</taxon>
        <taxon>Flavobacteriales</taxon>
        <taxon>Flavobacteriaceae</taxon>
        <taxon>Wenyingzhuangia</taxon>
    </lineage>
</organism>
<feature type="transmembrane region" description="Helical" evidence="6">
    <location>
        <begin position="157"/>
        <end position="176"/>
    </location>
</feature>
<accession>A0A1B1Y7E2</accession>
<dbReference type="InterPro" id="IPR050638">
    <property type="entry name" value="AA-Vitamin_Transporters"/>
</dbReference>
<evidence type="ECO:0000256" key="1">
    <source>
        <dbReference type="ARBA" id="ARBA00004651"/>
    </source>
</evidence>
<reference evidence="8 9" key="1">
    <citation type="submission" date="2016-02" db="EMBL/GenBank/DDBJ databases">
        <authorList>
            <person name="Wen L."/>
            <person name="He K."/>
            <person name="Yang H."/>
        </authorList>
    </citation>
    <scope>NUCLEOTIDE SEQUENCE [LARGE SCALE GENOMIC DNA]</scope>
    <source>
        <strain evidence="8 9">CZ1127</strain>
    </source>
</reference>
<feature type="transmembrane region" description="Helical" evidence="6">
    <location>
        <begin position="131"/>
        <end position="151"/>
    </location>
</feature>
<dbReference type="RefSeq" id="WP_068827095.1">
    <property type="nucleotide sequence ID" value="NZ_CP014224.1"/>
</dbReference>
<dbReference type="PANTHER" id="PTHR32322">
    <property type="entry name" value="INNER MEMBRANE TRANSPORTER"/>
    <property type="match status" value="1"/>
</dbReference>
<evidence type="ECO:0000256" key="6">
    <source>
        <dbReference type="SAM" id="Phobius"/>
    </source>
</evidence>
<dbReference type="AlphaFoldDB" id="A0A1B1Y7E2"/>
<keyword evidence="2" id="KW-1003">Cell membrane</keyword>
<dbReference type="Gene3D" id="1.10.3730.20">
    <property type="match status" value="1"/>
</dbReference>
<dbReference type="PANTHER" id="PTHR32322:SF18">
    <property type="entry name" value="S-ADENOSYLMETHIONINE_S-ADENOSYLHOMOCYSTEINE TRANSPORTER"/>
    <property type="match status" value="1"/>
</dbReference>
<dbReference type="OrthoDB" id="9813617at2"/>
<proteinExistence type="predicted"/>
<feature type="transmembrane region" description="Helical" evidence="6">
    <location>
        <begin position="252"/>
        <end position="271"/>
    </location>
</feature>
<feature type="transmembrane region" description="Helical" evidence="6">
    <location>
        <begin position="221"/>
        <end position="240"/>
    </location>
</feature>
<dbReference type="SUPFAM" id="SSF103481">
    <property type="entry name" value="Multidrug resistance efflux transporter EmrE"/>
    <property type="match status" value="2"/>
</dbReference>
<evidence type="ECO:0000256" key="4">
    <source>
        <dbReference type="ARBA" id="ARBA00022989"/>
    </source>
</evidence>
<evidence type="ECO:0000259" key="7">
    <source>
        <dbReference type="Pfam" id="PF00892"/>
    </source>
</evidence>
<feature type="transmembrane region" description="Helical" evidence="6">
    <location>
        <begin position="41"/>
        <end position="60"/>
    </location>
</feature>
<evidence type="ECO:0000313" key="9">
    <source>
        <dbReference type="Proteomes" id="UP000092967"/>
    </source>
</evidence>
<feature type="transmembrane region" description="Helical" evidence="6">
    <location>
        <begin position="277"/>
        <end position="294"/>
    </location>
</feature>
<feature type="transmembrane region" description="Helical" evidence="6">
    <location>
        <begin position="105"/>
        <end position="122"/>
    </location>
</feature>
<dbReference type="KEGG" id="wfu:AXE80_10600"/>
<dbReference type="InterPro" id="IPR000620">
    <property type="entry name" value="EamA_dom"/>
</dbReference>
<dbReference type="InterPro" id="IPR037185">
    <property type="entry name" value="EmrE-like"/>
</dbReference>
<protein>
    <submittedName>
        <fullName evidence="8">Permease</fullName>
    </submittedName>
</protein>
<dbReference type="GO" id="GO:0005886">
    <property type="term" value="C:plasma membrane"/>
    <property type="evidence" value="ECO:0007669"/>
    <property type="project" value="UniProtKB-SubCell"/>
</dbReference>
<dbReference type="STRING" id="1790137.AXE80_10600"/>
<feature type="transmembrane region" description="Helical" evidence="6">
    <location>
        <begin position="188"/>
        <end position="209"/>
    </location>
</feature>
<dbReference type="Proteomes" id="UP000092967">
    <property type="component" value="Chromosome"/>
</dbReference>
<sequence length="298" mass="33476">MKKISENTVGVLVALLAVFLFSSKAVIVKLIYEFEVPTVHVLLMRMLLALPFYVGMLVFNKKEKKVGLERKHYLWLLLFGVIGYYIASFFDFYGLKFLSASLERIILFVYPTLVVILGALFLKTKITKQQVWAIVITYFGVILTFASELQINHNDHLFLGAGLIFMSALTYASYLVGSGWLIPKFGTVRFTSIAMIIACSSVIVHYLITDRQSFLNYPSQVYWYQLIMAVFCTVLPSYLVSYAIQKLGASKFAIIGSIGPVFTILLATIVLGESITFIQSIGVVIVILGVRIVSKKER</sequence>
<evidence type="ECO:0000256" key="5">
    <source>
        <dbReference type="ARBA" id="ARBA00023136"/>
    </source>
</evidence>
<keyword evidence="4 6" id="KW-1133">Transmembrane helix</keyword>
<keyword evidence="5 6" id="KW-0472">Membrane</keyword>
<gene>
    <name evidence="8" type="ORF">AXE80_10600</name>
</gene>
<evidence type="ECO:0000256" key="3">
    <source>
        <dbReference type="ARBA" id="ARBA00022692"/>
    </source>
</evidence>